<evidence type="ECO:0008006" key="4">
    <source>
        <dbReference type="Google" id="ProtNLM"/>
    </source>
</evidence>
<dbReference type="Proteomes" id="UP001139035">
    <property type="component" value="Unassembled WGS sequence"/>
</dbReference>
<comment type="caution">
    <text evidence="2">The sequence shown here is derived from an EMBL/GenBank/DDBJ whole genome shotgun (WGS) entry which is preliminary data.</text>
</comment>
<dbReference type="RefSeq" id="WP_233717561.1">
    <property type="nucleotide sequence ID" value="NZ_JAJUWU010000003.1"/>
</dbReference>
<feature type="chain" id="PRO_5040767465" description="HdeA/HdeB family protein" evidence="1">
    <location>
        <begin position="19"/>
        <end position="141"/>
    </location>
</feature>
<keyword evidence="1" id="KW-0732">Signal</keyword>
<protein>
    <recommendedName>
        <fullName evidence="4">HdeA/HdeB family protein</fullName>
    </recommendedName>
</protein>
<organism evidence="2 3">
    <name type="scientific">Jiella avicenniae</name>
    <dbReference type="NCBI Taxonomy" id="2907202"/>
    <lineage>
        <taxon>Bacteria</taxon>
        <taxon>Pseudomonadati</taxon>
        <taxon>Pseudomonadota</taxon>
        <taxon>Alphaproteobacteria</taxon>
        <taxon>Hyphomicrobiales</taxon>
        <taxon>Aurantimonadaceae</taxon>
        <taxon>Jiella</taxon>
    </lineage>
</organism>
<evidence type="ECO:0000313" key="3">
    <source>
        <dbReference type="Proteomes" id="UP001139035"/>
    </source>
</evidence>
<dbReference type="AlphaFoldDB" id="A0A9X1TA43"/>
<name>A0A9X1TA43_9HYPH</name>
<feature type="signal peptide" evidence="1">
    <location>
        <begin position="1"/>
        <end position="18"/>
    </location>
</feature>
<proteinExistence type="predicted"/>
<sequence length="141" mass="15408">MRLALILVLCLGTISATAEERSLEIDGSGKGAILCVHSLVATAWALAQRCVPEKKTEIRNLAKSLRRLEEFEVANGWTRQQAAGFTERQARNSPPTQCNVLMSAEGGFLEILILNFGAAKFQSGLDDILSVPRKPVWNPCL</sequence>
<keyword evidence="3" id="KW-1185">Reference proteome</keyword>
<dbReference type="EMBL" id="JAJUWU010000003">
    <property type="protein sequence ID" value="MCE7026863.1"/>
    <property type="molecule type" value="Genomic_DNA"/>
</dbReference>
<reference evidence="2" key="1">
    <citation type="submission" date="2022-01" db="EMBL/GenBank/DDBJ databases">
        <title>Jiella avicenniae sp. nov., a novel endophytic bacterium isolated from bark of Avicennia marina.</title>
        <authorList>
            <person name="Tuo L."/>
        </authorList>
    </citation>
    <scope>NUCLEOTIDE SEQUENCE</scope>
    <source>
        <strain evidence="2">CBK1P-4</strain>
    </source>
</reference>
<gene>
    <name evidence="2" type="ORF">LZD57_02565</name>
</gene>
<accession>A0A9X1TA43</accession>
<evidence type="ECO:0000313" key="2">
    <source>
        <dbReference type="EMBL" id="MCE7026863.1"/>
    </source>
</evidence>
<evidence type="ECO:0000256" key="1">
    <source>
        <dbReference type="SAM" id="SignalP"/>
    </source>
</evidence>